<name>A0ABQ3UGZ1_9CHLR</name>
<dbReference type="EMBL" id="BNJG01000001">
    <property type="protein sequence ID" value="GHO51962.1"/>
    <property type="molecule type" value="Genomic_DNA"/>
</dbReference>
<sequence length="99" mass="10844">MTTNDDSLNPQDVPMLGREKAQLTSLFGAEYTCPVCHKVIISLAGNEIQVDNTHVKVDQNANGDVSLLLYHRPDSGNFVPAKVLEKPFLVIKSSTITSF</sequence>
<evidence type="ECO:0000313" key="1">
    <source>
        <dbReference type="EMBL" id="GHO51962.1"/>
    </source>
</evidence>
<keyword evidence="2" id="KW-1185">Reference proteome</keyword>
<proteinExistence type="predicted"/>
<accession>A0ABQ3UGZ1</accession>
<protein>
    <submittedName>
        <fullName evidence="1">Uncharacterized protein</fullName>
    </submittedName>
</protein>
<organism evidence="1 2">
    <name type="scientific">Ktedonobacter robiniae</name>
    <dbReference type="NCBI Taxonomy" id="2778365"/>
    <lineage>
        <taxon>Bacteria</taxon>
        <taxon>Bacillati</taxon>
        <taxon>Chloroflexota</taxon>
        <taxon>Ktedonobacteria</taxon>
        <taxon>Ktedonobacterales</taxon>
        <taxon>Ktedonobacteraceae</taxon>
        <taxon>Ktedonobacter</taxon>
    </lineage>
</organism>
<comment type="caution">
    <text evidence="1">The sequence shown here is derived from an EMBL/GenBank/DDBJ whole genome shotgun (WGS) entry which is preliminary data.</text>
</comment>
<dbReference type="RefSeq" id="WP_201368917.1">
    <property type="nucleotide sequence ID" value="NZ_BNJG01000001.1"/>
</dbReference>
<reference evidence="1 2" key="1">
    <citation type="journal article" date="2021" name="Int. J. Syst. Evol. Microbiol.">
        <title>Reticulibacter mediterranei gen. nov., sp. nov., within the new family Reticulibacteraceae fam. nov., and Ktedonospora formicarum gen. nov., sp. nov., Ktedonobacter robiniae sp. nov., Dictyobacter formicarum sp. nov. and Dictyobacter arantiisoli sp. nov., belonging to the class Ktedonobacteria.</title>
        <authorList>
            <person name="Yabe S."/>
            <person name="Zheng Y."/>
            <person name="Wang C.M."/>
            <person name="Sakai Y."/>
            <person name="Abe K."/>
            <person name="Yokota A."/>
            <person name="Donadio S."/>
            <person name="Cavaletti L."/>
            <person name="Monciardini P."/>
        </authorList>
    </citation>
    <scope>NUCLEOTIDE SEQUENCE [LARGE SCALE GENOMIC DNA]</scope>
    <source>
        <strain evidence="1 2">SOSP1-30</strain>
    </source>
</reference>
<gene>
    <name evidence="1" type="ORF">KSB_04370</name>
</gene>
<evidence type="ECO:0000313" key="2">
    <source>
        <dbReference type="Proteomes" id="UP000654345"/>
    </source>
</evidence>
<dbReference type="Proteomes" id="UP000654345">
    <property type="component" value="Unassembled WGS sequence"/>
</dbReference>